<dbReference type="Proteomes" id="UP000676386">
    <property type="component" value="Unassembled WGS sequence"/>
</dbReference>
<name>A0ABS5IVG2_9BACT</name>
<dbReference type="RefSeq" id="WP_211972040.1">
    <property type="nucleotide sequence ID" value="NZ_CBFHAM010000064.1"/>
</dbReference>
<dbReference type="SMART" id="SM00388">
    <property type="entry name" value="HisKA"/>
    <property type="match status" value="1"/>
</dbReference>
<dbReference type="InterPro" id="IPR000014">
    <property type="entry name" value="PAS"/>
</dbReference>
<dbReference type="CDD" id="cd00130">
    <property type="entry name" value="PAS"/>
    <property type="match status" value="1"/>
</dbReference>
<dbReference type="Pfam" id="PF08447">
    <property type="entry name" value="PAS_3"/>
    <property type="match status" value="1"/>
</dbReference>
<dbReference type="CDD" id="cd00082">
    <property type="entry name" value="HisKA"/>
    <property type="match status" value="1"/>
</dbReference>
<dbReference type="PRINTS" id="PR00344">
    <property type="entry name" value="BCTRLSENSOR"/>
</dbReference>
<evidence type="ECO:0000259" key="8">
    <source>
        <dbReference type="PROSITE" id="PS50113"/>
    </source>
</evidence>
<reference evidence="9 10" key="1">
    <citation type="submission" date="2021-04" db="EMBL/GenBank/DDBJ databases">
        <title>Chitinophaga sp. nov., isolated from the rhizosphere soil.</title>
        <authorList>
            <person name="He S."/>
        </authorList>
    </citation>
    <scope>NUCLEOTIDE SEQUENCE [LARGE SCALE GENOMIC DNA]</scope>
    <source>
        <strain evidence="9 10">2R12</strain>
    </source>
</reference>
<feature type="domain" description="Response regulatory" evidence="6">
    <location>
        <begin position="529"/>
        <end position="643"/>
    </location>
</feature>
<dbReference type="InterPro" id="IPR004358">
    <property type="entry name" value="Sig_transdc_His_kin-like_C"/>
</dbReference>
<dbReference type="EMBL" id="JAGTXB010000002">
    <property type="protein sequence ID" value="MBS0026947.1"/>
    <property type="molecule type" value="Genomic_DNA"/>
</dbReference>
<dbReference type="NCBIfam" id="TIGR00229">
    <property type="entry name" value="sensory_box"/>
    <property type="match status" value="1"/>
</dbReference>
<dbReference type="SUPFAM" id="SSF47384">
    <property type="entry name" value="Homodimeric domain of signal transducing histidine kinase"/>
    <property type="match status" value="1"/>
</dbReference>
<dbReference type="PROSITE" id="PS50110">
    <property type="entry name" value="RESPONSE_REGULATORY"/>
    <property type="match status" value="1"/>
</dbReference>
<dbReference type="Pfam" id="PF02518">
    <property type="entry name" value="HATPase_c"/>
    <property type="match status" value="1"/>
</dbReference>
<dbReference type="InterPro" id="IPR003594">
    <property type="entry name" value="HATPase_dom"/>
</dbReference>
<dbReference type="Gene3D" id="3.40.50.2300">
    <property type="match status" value="1"/>
</dbReference>
<dbReference type="InterPro" id="IPR011006">
    <property type="entry name" value="CheY-like_superfamily"/>
</dbReference>
<dbReference type="PANTHER" id="PTHR45339">
    <property type="entry name" value="HYBRID SIGNAL TRANSDUCTION HISTIDINE KINASE J"/>
    <property type="match status" value="1"/>
</dbReference>
<dbReference type="PROSITE" id="PS50113">
    <property type="entry name" value="PAC"/>
    <property type="match status" value="1"/>
</dbReference>
<evidence type="ECO:0000259" key="7">
    <source>
        <dbReference type="PROSITE" id="PS50112"/>
    </source>
</evidence>
<dbReference type="EC" id="2.7.13.3" evidence="2"/>
<sequence length="648" mass="72917">MKNEPKSPLDGDNNLLAFLQYAPMGAFCFDAADNCIFINPAMEDISGLTLSESLGQGYTKTIFPEDIEALKAALLTTSTNPGHPISLSFRIHHPVKGTRYCRVNSWIVPGKKGIAPYRIGYVQDETDELILKSKLTQSNGLLDFSQALGKTGGWEYHLETGEIFWSRETYRINEVPEDFIPSIDTIYALHDEASQQILQERVREAIENGTPYDIELRLVTNDAHNSRKWVRAMCIPILRDGKVVTLKGAIMDISEKKRDEQALIKAREAAEKSARDKFDFLSTMSHEIRTPLNGIIGITHLLKMNYHPAQEEFIDGLIYSSEHLLQLINDIMDLNRIETENLELHFSEVDLTQLIQQIKGQLSQQATEKGLWLNSVVDLNMPRYIMADPIRISQILNNLISNAIKYTEKGEISVSVLITAETDNHVTLRFSVKDTGIGIPAELQEMIFERFRHLHTTSSHRLSGSGLGLAITRRLIAMLGGRILLESSPGKGSRFYFDLTFEKAAPKAADDKSLQNEISAYAGKFSWLQVLLVEDTSVNIMVADNQLKYFGIIPDVATNGNDAASLLQSITYDVALIDLHMPGMDGYALGKLIKERYPHIQVVIFTADILADVRTRFTNLDITHFLNKPFLPEEMLAILLKITHERKK</sequence>
<dbReference type="InterPro" id="IPR003661">
    <property type="entry name" value="HisK_dim/P_dom"/>
</dbReference>
<evidence type="ECO:0000313" key="10">
    <source>
        <dbReference type="Proteomes" id="UP000676386"/>
    </source>
</evidence>
<evidence type="ECO:0000259" key="6">
    <source>
        <dbReference type="PROSITE" id="PS50110"/>
    </source>
</evidence>
<comment type="caution">
    <text evidence="9">The sequence shown here is derived from an EMBL/GenBank/DDBJ whole genome shotgun (WGS) entry which is preliminary data.</text>
</comment>
<dbReference type="SUPFAM" id="SSF55874">
    <property type="entry name" value="ATPase domain of HSP90 chaperone/DNA topoisomerase II/histidine kinase"/>
    <property type="match status" value="1"/>
</dbReference>
<dbReference type="PROSITE" id="PS50112">
    <property type="entry name" value="PAS"/>
    <property type="match status" value="1"/>
</dbReference>
<protein>
    <recommendedName>
        <fullName evidence="2">histidine kinase</fullName>
        <ecNumber evidence="2">2.7.13.3</ecNumber>
    </recommendedName>
</protein>
<dbReference type="Pfam" id="PF00072">
    <property type="entry name" value="Response_reg"/>
    <property type="match status" value="1"/>
</dbReference>
<evidence type="ECO:0000256" key="1">
    <source>
        <dbReference type="ARBA" id="ARBA00000085"/>
    </source>
</evidence>
<dbReference type="InterPro" id="IPR000700">
    <property type="entry name" value="PAS-assoc_C"/>
</dbReference>
<dbReference type="CDD" id="cd17546">
    <property type="entry name" value="REC_hyHK_CKI1_RcsC-like"/>
    <property type="match status" value="1"/>
</dbReference>
<dbReference type="Gene3D" id="1.10.287.130">
    <property type="match status" value="1"/>
</dbReference>
<evidence type="ECO:0000256" key="2">
    <source>
        <dbReference type="ARBA" id="ARBA00012438"/>
    </source>
</evidence>
<dbReference type="Pfam" id="PF00512">
    <property type="entry name" value="HisKA"/>
    <property type="match status" value="1"/>
</dbReference>
<gene>
    <name evidence="9" type="ORF">KE626_06465</name>
</gene>
<dbReference type="SMART" id="SM00387">
    <property type="entry name" value="HATPase_c"/>
    <property type="match status" value="1"/>
</dbReference>
<evidence type="ECO:0000313" key="9">
    <source>
        <dbReference type="EMBL" id="MBS0026947.1"/>
    </source>
</evidence>
<evidence type="ECO:0000256" key="4">
    <source>
        <dbReference type="PROSITE-ProRule" id="PRU00169"/>
    </source>
</evidence>
<organism evidence="9 10">
    <name type="scientific">Chitinophaga hostae</name>
    <dbReference type="NCBI Taxonomy" id="2831022"/>
    <lineage>
        <taxon>Bacteria</taxon>
        <taxon>Pseudomonadati</taxon>
        <taxon>Bacteroidota</taxon>
        <taxon>Chitinophagia</taxon>
        <taxon>Chitinophagales</taxon>
        <taxon>Chitinophagaceae</taxon>
        <taxon>Chitinophaga</taxon>
    </lineage>
</organism>
<dbReference type="InterPro" id="IPR036890">
    <property type="entry name" value="HATPase_C_sf"/>
</dbReference>
<dbReference type="InterPro" id="IPR013655">
    <property type="entry name" value="PAS_fold_3"/>
</dbReference>
<comment type="catalytic activity">
    <reaction evidence="1">
        <text>ATP + protein L-histidine = ADP + protein N-phospho-L-histidine.</text>
        <dbReference type="EC" id="2.7.13.3"/>
    </reaction>
</comment>
<dbReference type="InterPro" id="IPR036097">
    <property type="entry name" value="HisK_dim/P_sf"/>
</dbReference>
<keyword evidence="10" id="KW-1185">Reference proteome</keyword>
<proteinExistence type="predicted"/>
<dbReference type="InterPro" id="IPR005467">
    <property type="entry name" value="His_kinase_dom"/>
</dbReference>
<feature type="domain" description="PAC" evidence="8">
    <location>
        <begin position="212"/>
        <end position="265"/>
    </location>
</feature>
<feature type="modified residue" description="4-aspartylphosphate" evidence="4">
    <location>
        <position position="578"/>
    </location>
</feature>
<dbReference type="CDD" id="cd16922">
    <property type="entry name" value="HATPase_EvgS-ArcB-TorS-like"/>
    <property type="match status" value="1"/>
</dbReference>
<dbReference type="Gene3D" id="3.30.565.10">
    <property type="entry name" value="Histidine kinase-like ATPase, C-terminal domain"/>
    <property type="match status" value="1"/>
</dbReference>
<dbReference type="SMART" id="SM00448">
    <property type="entry name" value="REC"/>
    <property type="match status" value="1"/>
</dbReference>
<dbReference type="Gene3D" id="3.30.450.20">
    <property type="entry name" value="PAS domain"/>
    <property type="match status" value="2"/>
</dbReference>
<feature type="domain" description="PAS" evidence="7">
    <location>
        <begin position="11"/>
        <end position="82"/>
    </location>
</feature>
<dbReference type="InterPro" id="IPR035965">
    <property type="entry name" value="PAS-like_dom_sf"/>
</dbReference>
<feature type="domain" description="Histidine kinase" evidence="5">
    <location>
        <begin position="283"/>
        <end position="503"/>
    </location>
</feature>
<accession>A0ABS5IVG2</accession>
<dbReference type="SUPFAM" id="SSF52172">
    <property type="entry name" value="CheY-like"/>
    <property type="match status" value="1"/>
</dbReference>
<dbReference type="PROSITE" id="PS50109">
    <property type="entry name" value="HIS_KIN"/>
    <property type="match status" value="1"/>
</dbReference>
<keyword evidence="3 4" id="KW-0597">Phosphoprotein</keyword>
<dbReference type="SMART" id="SM00091">
    <property type="entry name" value="PAS"/>
    <property type="match status" value="1"/>
</dbReference>
<evidence type="ECO:0000259" key="5">
    <source>
        <dbReference type="PROSITE" id="PS50109"/>
    </source>
</evidence>
<dbReference type="InterPro" id="IPR001789">
    <property type="entry name" value="Sig_transdc_resp-reg_receiver"/>
</dbReference>
<dbReference type="PANTHER" id="PTHR45339:SF5">
    <property type="entry name" value="HISTIDINE KINASE"/>
    <property type="match status" value="1"/>
</dbReference>
<dbReference type="SUPFAM" id="SSF55785">
    <property type="entry name" value="PYP-like sensor domain (PAS domain)"/>
    <property type="match status" value="2"/>
</dbReference>
<evidence type="ECO:0000256" key="3">
    <source>
        <dbReference type="ARBA" id="ARBA00022553"/>
    </source>
</evidence>